<proteinExistence type="predicted"/>
<sequence length="272" mass="31049">MEGPPSAQAAKWKLWVERLENYFAATALHPRDKGRCIFTWAERFMRTLNKVLRIVVAKGKNIDCAIFEFLREYRLTPHSTTGVSPSSICIQREVRDTIPHVGNTTMKQKQVETLLRNRYTHNERISRKRRARMRHLKAGDVVLVKNRHPGGKFKTPFEPELWTVARVKGTLVTAMRKGETVMRNISCFKLYHGKPLKSEGTEVNSGPSSVDEGVLLDSPFQASGELEERDTTSLKVPEGSEERITAEVPSAIIREEVWTDIVYDPIFRSLKS</sequence>
<dbReference type="PANTHER" id="PTHR37984">
    <property type="entry name" value="PROTEIN CBG26694"/>
    <property type="match status" value="1"/>
</dbReference>
<reference evidence="1" key="1">
    <citation type="journal article" date="2022" name="bioRxiv">
        <title>Sequencing and chromosome-scale assembly of the giantPleurodeles waltlgenome.</title>
        <authorList>
            <person name="Brown T."/>
            <person name="Elewa A."/>
            <person name="Iarovenko S."/>
            <person name="Subramanian E."/>
            <person name="Araus A.J."/>
            <person name="Petzold A."/>
            <person name="Susuki M."/>
            <person name="Suzuki K.-i.T."/>
            <person name="Hayashi T."/>
            <person name="Toyoda A."/>
            <person name="Oliveira C."/>
            <person name="Osipova E."/>
            <person name="Leigh N.D."/>
            <person name="Simon A."/>
            <person name="Yun M.H."/>
        </authorList>
    </citation>
    <scope>NUCLEOTIDE SEQUENCE</scope>
    <source>
        <strain evidence="1">20211129_DDA</strain>
        <tissue evidence="1">Liver</tissue>
    </source>
</reference>
<dbReference type="EMBL" id="JANPWB010000011">
    <property type="protein sequence ID" value="KAJ1130706.1"/>
    <property type="molecule type" value="Genomic_DNA"/>
</dbReference>
<evidence type="ECO:0000313" key="2">
    <source>
        <dbReference type="Proteomes" id="UP001066276"/>
    </source>
</evidence>
<keyword evidence="2" id="KW-1185">Reference proteome</keyword>
<comment type="caution">
    <text evidence="1">The sequence shown here is derived from an EMBL/GenBank/DDBJ whole genome shotgun (WGS) entry which is preliminary data.</text>
</comment>
<name>A0AAV7PTJ8_PLEWA</name>
<gene>
    <name evidence="1" type="ORF">NDU88_009056</name>
</gene>
<protein>
    <recommendedName>
        <fullName evidence="3">Integrase catalytic domain-containing protein</fullName>
    </recommendedName>
</protein>
<dbReference type="Proteomes" id="UP001066276">
    <property type="component" value="Chromosome 7"/>
</dbReference>
<dbReference type="InterPro" id="IPR050951">
    <property type="entry name" value="Retrovirus_Pol_polyprotein"/>
</dbReference>
<dbReference type="PANTHER" id="PTHR37984:SF5">
    <property type="entry name" value="PROTEIN NYNRIN-LIKE"/>
    <property type="match status" value="1"/>
</dbReference>
<accession>A0AAV7PTJ8</accession>
<dbReference type="InterPro" id="IPR036397">
    <property type="entry name" value="RNaseH_sf"/>
</dbReference>
<organism evidence="1 2">
    <name type="scientific">Pleurodeles waltl</name>
    <name type="common">Iberian ribbed newt</name>
    <dbReference type="NCBI Taxonomy" id="8319"/>
    <lineage>
        <taxon>Eukaryota</taxon>
        <taxon>Metazoa</taxon>
        <taxon>Chordata</taxon>
        <taxon>Craniata</taxon>
        <taxon>Vertebrata</taxon>
        <taxon>Euteleostomi</taxon>
        <taxon>Amphibia</taxon>
        <taxon>Batrachia</taxon>
        <taxon>Caudata</taxon>
        <taxon>Salamandroidea</taxon>
        <taxon>Salamandridae</taxon>
        <taxon>Pleurodelinae</taxon>
        <taxon>Pleurodeles</taxon>
    </lineage>
</organism>
<evidence type="ECO:0000313" key="1">
    <source>
        <dbReference type="EMBL" id="KAJ1130706.1"/>
    </source>
</evidence>
<dbReference type="AlphaFoldDB" id="A0AAV7PTJ8"/>
<dbReference type="Gene3D" id="3.30.420.10">
    <property type="entry name" value="Ribonuclease H-like superfamily/Ribonuclease H"/>
    <property type="match status" value="1"/>
</dbReference>
<dbReference type="GO" id="GO:0003676">
    <property type="term" value="F:nucleic acid binding"/>
    <property type="evidence" value="ECO:0007669"/>
    <property type="project" value="InterPro"/>
</dbReference>
<evidence type="ECO:0008006" key="3">
    <source>
        <dbReference type="Google" id="ProtNLM"/>
    </source>
</evidence>